<evidence type="ECO:0000256" key="3">
    <source>
        <dbReference type="ARBA" id="ARBA00023125"/>
    </source>
</evidence>
<dbReference type="RefSeq" id="WP_062810435.1">
    <property type="nucleotide sequence ID" value="NZ_CP014861.1"/>
</dbReference>
<proteinExistence type="predicted"/>
<dbReference type="Gene3D" id="1.20.140.160">
    <property type="match status" value="1"/>
</dbReference>
<evidence type="ECO:0000256" key="2">
    <source>
        <dbReference type="ARBA" id="ARBA00023082"/>
    </source>
</evidence>
<dbReference type="NCBIfam" id="TIGR02937">
    <property type="entry name" value="sigma70-ECF"/>
    <property type="match status" value="1"/>
</dbReference>
<dbReference type="GO" id="GO:0003677">
    <property type="term" value="F:DNA binding"/>
    <property type="evidence" value="ECO:0007669"/>
    <property type="project" value="UniProtKB-KW"/>
</dbReference>
<keyword evidence="4" id="KW-0804">Transcription</keyword>
<dbReference type="PANTHER" id="PTHR30385">
    <property type="entry name" value="SIGMA FACTOR F FLAGELLAR"/>
    <property type="match status" value="1"/>
</dbReference>
<reference evidence="6" key="2">
    <citation type="submission" date="2015-01" db="EMBL/GenBank/DDBJ databases">
        <authorList>
            <person name="Zhang Y.A."/>
            <person name="Xu C.W."/>
            <person name="Wang H.N."/>
        </authorList>
    </citation>
    <scope>NUCLEOTIDE SEQUENCE</scope>
    <source>
        <strain evidence="6">Ery-11</strain>
    </source>
</reference>
<feature type="domain" description="RNA polymerase sigma-70 region 4" evidence="5">
    <location>
        <begin position="82"/>
        <end position="131"/>
    </location>
</feature>
<dbReference type="GO" id="GO:0016987">
    <property type="term" value="F:sigma factor activity"/>
    <property type="evidence" value="ECO:0007669"/>
    <property type="project" value="UniProtKB-KW"/>
</dbReference>
<dbReference type="EMBL" id="KP339868">
    <property type="protein sequence ID" value="AJW72829.1"/>
    <property type="molecule type" value="Genomic_DNA"/>
</dbReference>
<keyword evidence="1" id="KW-0805">Transcription regulation</keyword>
<organism evidence="6">
    <name type="scientific">Erysipelothrix rhusiopathiae</name>
    <dbReference type="NCBI Taxonomy" id="1648"/>
    <lineage>
        <taxon>Bacteria</taxon>
        <taxon>Bacillati</taxon>
        <taxon>Bacillota</taxon>
        <taxon>Erysipelotrichia</taxon>
        <taxon>Erysipelotrichales</taxon>
        <taxon>Erysipelotrichaceae</taxon>
        <taxon>Erysipelothrix</taxon>
    </lineage>
</organism>
<dbReference type="GO" id="GO:0006352">
    <property type="term" value="P:DNA-templated transcription initiation"/>
    <property type="evidence" value="ECO:0007669"/>
    <property type="project" value="InterPro"/>
</dbReference>
<dbReference type="AlphaFoldDB" id="A0A0D5C7P1"/>
<keyword evidence="3" id="KW-0238">DNA-binding</keyword>
<reference evidence="6" key="1">
    <citation type="journal article" date="2015" name="Vet. Microbiol.">
        <title>Presence and new genetic environment of pleuromutilin-lincosamide-streptogramin A resistance gene lsa(E) in Erysipelothrix rhusiopathiae of swine origin.</title>
        <authorList>
            <person name="Zhang A."/>
            <person name="Xu C."/>
            <person name="Wang H."/>
            <person name="Lei C."/>
            <person name="Liu B."/>
            <person name="Guan Z."/>
            <person name="Yang C."/>
            <person name="Yang Y."/>
            <person name="Peng L."/>
        </authorList>
    </citation>
    <scope>NUCLEOTIDE SEQUENCE</scope>
    <source>
        <strain evidence="6">Ery-11</strain>
    </source>
</reference>
<protein>
    <submittedName>
        <fullName evidence="6">Putative sigma factor</fullName>
    </submittedName>
</protein>
<evidence type="ECO:0000256" key="4">
    <source>
        <dbReference type="ARBA" id="ARBA00023163"/>
    </source>
</evidence>
<dbReference type="SUPFAM" id="SSF88659">
    <property type="entry name" value="Sigma3 and sigma4 domains of RNA polymerase sigma factors"/>
    <property type="match status" value="1"/>
</dbReference>
<name>A0A0D5C7P1_ERYRH</name>
<dbReference type="Pfam" id="PF04545">
    <property type="entry name" value="Sigma70_r4"/>
    <property type="match status" value="1"/>
</dbReference>
<accession>A0A0D5C7P1</accession>
<sequence>MDKEYYLFVEGKKIVVSKEVYLAYHSELNKEKYQIRRDRLNNCFFFCSYDHDGNFEENLEDLEFDVEKIIETKEMIEEVRRAISKLNPAERDLIESLFYKEETIREVAAKLNISHPAVIKRRNKVLEKLKEMLEDF</sequence>
<evidence type="ECO:0000313" key="6">
    <source>
        <dbReference type="EMBL" id="AJW72829.1"/>
    </source>
</evidence>
<dbReference type="InterPro" id="IPR007630">
    <property type="entry name" value="RNA_pol_sigma70_r4"/>
</dbReference>
<keyword evidence="2" id="KW-0731">Sigma factor</keyword>
<evidence type="ECO:0000256" key="1">
    <source>
        <dbReference type="ARBA" id="ARBA00023015"/>
    </source>
</evidence>
<evidence type="ECO:0000259" key="5">
    <source>
        <dbReference type="Pfam" id="PF04545"/>
    </source>
</evidence>
<dbReference type="InterPro" id="IPR014284">
    <property type="entry name" value="RNA_pol_sigma-70_dom"/>
</dbReference>
<dbReference type="InterPro" id="IPR013324">
    <property type="entry name" value="RNA_pol_sigma_r3/r4-like"/>
</dbReference>